<dbReference type="InParanoid" id="H2APF9"/>
<dbReference type="GO" id="GO:0005686">
    <property type="term" value="C:U2 snRNP"/>
    <property type="evidence" value="ECO:0007669"/>
    <property type="project" value="EnsemblFungi"/>
</dbReference>
<dbReference type="STRING" id="1071382.H2APF9"/>
<evidence type="ECO:0000313" key="5">
    <source>
        <dbReference type="Proteomes" id="UP000005220"/>
    </source>
</evidence>
<dbReference type="PANTHER" id="PTHR15608">
    <property type="entry name" value="SPLICING FACTOR U2AF-ASSOCIATED PROTEIN 2"/>
    <property type="match status" value="1"/>
</dbReference>
<dbReference type="eggNOG" id="KOG1548">
    <property type="taxonomic scope" value="Eukaryota"/>
</dbReference>
<evidence type="ECO:0000313" key="4">
    <source>
        <dbReference type="EMBL" id="CCF56259.1"/>
    </source>
</evidence>
<dbReference type="Pfam" id="PF00076">
    <property type="entry name" value="RRM_1"/>
    <property type="match status" value="2"/>
</dbReference>
<dbReference type="InterPro" id="IPR012677">
    <property type="entry name" value="Nucleotide-bd_a/b_plait_sf"/>
</dbReference>
<gene>
    <name evidence="4" type="primary">KAFR0A08250</name>
    <name evidence="4" type="ORF">KAFR_0A08250</name>
</gene>
<dbReference type="AlphaFoldDB" id="H2APF9"/>
<dbReference type="InterPro" id="IPR035979">
    <property type="entry name" value="RBD_domain_sf"/>
</dbReference>
<dbReference type="KEGG" id="kaf:KAFR_0A08250"/>
<dbReference type="Proteomes" id="UP000005220">
    <property type="component" value="Chromosome 1"/>
</dbReference>
<dbReference type="PANTHER" id="PTHR15608:SF0">
    <property type="entry name" value="HIV TAT-SPECIFIC FACTOR 1"/>
    <property type="match status" value="1"/>
</dbReference>
<dbReference type="RefSeq" id="XP_003955394.1">
    <property type="nucleotide sequence ID" value="XM_003955345.1"/>
</dbReference>
<evidence type="ECO:0000256" key="1">
    <source>
        <dbReference type="PROSITE-ProRule" id="PRU00176"/>
    </source>
</evidence>
<protein>
    <recommendedName>
        <fullName evidence="3">RRM domain-containing protein</fullName>
    </recommendedName>
</protein>
<evidence type="ECO:0000256" key="2">
    <source>
        <dbReference type="SAM" id="MobiDB-lite"/>
    </source>
</evidence>
<feature type="domain" description="RRM" evidence="3">
    <location>
        <begin position="159"/>
        <end position="234"/>
    </location>
</feature>
<feature type="compositionally biased region" description="Basic and acidic residues" evidence="2">
    <location>
        <begin position="1"/>
        <end position="24"/>
    </location>
</feature>
<dbReference type="InterPro" id="IPR034393">
    <property type="entry name" value="TatSF1-like"/>
</dbReference>
<dbReference type="GO" id="GO:0034337">
    <property type="term" value="P:RNA folding"/>
    <property type="evidence" value="ECO:0007669"/>
    <property type="project" value="EnsemblFungi"/>
</dbReference>
<dbReference type="SMART" id="SM00360">
    <property type="entry name" value="RRM"/>
    <property type="match status" value="2"/>
</dbReference>
<keyword evidence="5" id="KW-1185">Reference proteome</keyword>
<dbReference type="SUPFAM" id="SSF54928">
    <property type="entry name" value="RNA-binding domain, RBD"/>
    <property type="match status" value="1"/>
</dbReference>
<dbReference type="GeneID" id="13882128"/>
<dbReference type="CDD" id="cd12285">
    <property type="entry name" value="RRM3_RBM39_like"/>
    <property type="match status" value="1"/>
</dbReference>
<sequence length="272" mass="31408">MDKEELELKEQLKKQKKEELERRRQASKQKRSSEPTGLYISNLSLESTTVDSLIDEFSTFGKIKKDHQNNYRCKLYLDENGRFKGDALIIYERAESVQLAIDLINDAELNGCKIKVERAEFNNDKRERIHDKDDSEPPLKRRVIEVSQEKIDTSSRKERTIVLSNILDIYEDIESDELHDLKQDILEGCESFGEVLNITVDSNRGEAHVVFKRQKDALQCCKKMNNRFFDGRKLIAFMLSEEDDVASSGAESTNGENSEGTQQEEDDVVEFT</sequence>
<dbReference type="OrthoDB" id="10258585at2759"/>
<organism evidence="4 5">
    <name type="scientific">Kazachstania africana (strain ATCC 22294 / BCRC 22015 / CBS 2517 / CECT 1963 / NBRC 1671 / NRRL Y-8276)</name>
    <name type="common">Yeast</name>
    <name type="synonym">Kluyveromyces africanus</name>
    <dbReference type="NCBI Taxonomy" id="1071382"/>
    <lineage>
        <taxon>Eukaryota</taxon>
        <taxon>Fungi</taxon>
        <taxon>Dikarya</taxon>
        <taxon>Ascomycota</taxon>
        <taxon>Saccharomycotina</taxon>
        <taxon>Saccharomycetes</taxon>
        <taxon>Saccharomycetales</taxon>
        <taxon>Saccharomycetaceae</taxon>
        <taxon>Kazachstania</taxon>
    </lineage>
</organism>
<keyword evidence="1" id="KW-0694">RNA-binding</keyword>
<name>H2APF9_KAZAF</name>
<dbReference type="EMBL" id="HE650821">
    <property type="protein sequence ID" value="CCF56259.1"/>
    <property type="molecule type" value="Genomic_DNA"/>
</dbReference>
<feature type="region of interest" description="Disordered" evidence="2">
    <location>
        <begin position="1"/>
        <end position="34"/>
    </location>
</feature>
<dbReference type="FunCoup" id="H2APF9">
    <property type="interactions" value="134"/>
</dbReference>
<evidence type="ECO:0000259" key="3">
    <source>
        <dbReference type="PROSITE" id="PS50102"/>
    </source>
</evidence>
<dbReference type="HOGENOM" id="CLU_026945_2_0_1"/>
<proteinExistence type="predicted"/>
<feature type="domain" description="RRM" evidence="3">
    <location>
        <begin position="36"/>
        <end position="121"/>
    </location>
</feature>
<dbReference type="GO" id="GO:0030620">
    <property type="term" value="F:U2 snRNA binding"/>
    <property type="evidence" value="ECO:0007669"/>
    <property type="project" value="EnsemblFungi"/>
</dbReference>
<accession>H2APF9</accession>
<dbReference type="GO" id="GO:1903241">
    <property type="term" value="P:U2-type prespliceosome assembly"/>
    <property type="evidence" value="ECO:0007669"/>
    <property type="project" value="EnsemblFungi"/>
</dbReference>
<feature type="region of interest" description="Disordered" evidence="2">
    <location>
        <begin position="245"/>
        <end position="272"/>
    </location>
</feature>
<feature type="compositionally biased region" description="Polar residues" evidence="2">
    <location>
        <begin position="249"/>
        <end position="261"/>
    </location>
</feature>
<reference evidence="4 5" key="1">
    <citation type="journal article" date="2011" name="Proc. Natl. Acad. Sci. U.S.A.">
        <title>Evolutionary erosion of yeast sex chromosomes by mating-type switching accidents.</title>
        <authorList>
            <person name="Gordon J.L."/>
            <person name="Armisen D."/>
            <person name="Proux-Wera E."/>
            <person name="Oheigeartaigh S.S."/>
            <person name="Byrne K.P."/>
            <person name="Wolfe K.H."/>
        </authorList>
    </citation>
    <scope>NUCLEOTIDE SEQUENCE [LARGE SCALE GENOMIC DNA]</scope>
    <source>
        <strain evidence="5">ATCC 22294 / BCRC 22015 / CBS 2517 / CECT 1963 / NBRC 1671 / NRRL Y-8276</strain>
    </source>
</reference>
<dbReference type="GO" id="GO:0005684">
    <property type="term" value="C:U2-type spliceosomal complex"/>
    <property type="evidence" value="ECO:0007669"/>
    <property type="project" value="TreeGrafter"/>
</dbReference>
<feature type="compositionally biased region" description="Acidic residues" evidence="2">
    <location>
        <begin position="262"/>
        <end position="272"/>
    </location>
</feature>
<dbReference type="PROSITE" id="PS50102">
    <property type="entry name" value="RRM"/>
    <property type="match status" value="2"/>
</dbReference>
<dbReference type="InterPro" id="IPR000504">
    <property type="entry name" value="RRM_dom"/>
</dbReference>
<dbReference type="Gene3D" id="3.30.70.330">
    <property type="match status" value="2"/>
</dbReference>